<sequence length="164" mass="17590">MILPDYLRPGLRIVFCGTAAGTASARHGHYYAGPGNRFWPMLHETGLTPRRLRPDEDHLLPDYGHGLTDLAKTAFGPDARIPAQSYDPASLFGKINDVQPTVLAFTSLTAARLALGRPEAAAGPLASESGLPGIRLFALPSPSALAKSHFSATPWHRLAEEIRG</sequence>
<protein>
    <submittedName>
        <fullName evidence="5">G/U mismatch-specific uracil-DNA glycosylase</fullName>
    </submittedName>
</protein>
<dbReference type="RefSeq" id="WP_108126780.1">
    <property type="nucleotide sequence ID" value="NZ_QBKP01000001.1"/>
</dbReference>
<dbReference type="PANTHER" id="PTHR12159:SF9">
    <property type="entry name" value="G_T MISMATCH-SPECIFIC THYMINE DNA GLYCOSYLASE"/>
    <property type="match status" value="1"/>
</dbReference>
<comment type="caution">
    <text evidence="5">The sequence shown here is derived from an EMBL/GenBank/DDBJ whole genome shotgun (WGS) entry which is preliminary data.</text>
</comment>
<keyword evidence="1" id="KW-0227">DNA damage</keyword>
<accession>A0A2T6BAU4</accession>
<name>A0A2T6BAU4_9RHOB</name>
<keyword evidence="2" id="KW-0378">Hydrolase</keyword>
<proteinExistence type="predicted"/>
<dbReference type="SUPFAM" id="SSF52141">
    <property type="entry name" value="Uracil-DNA glycosylase-like"/>
    <property type="match status" value="1"/>
</dbReference>
<evidence type="ECO:0000313" key="5">
    <source>
        <dbReference type="EMBL" id="PTX53142.1"/>
    </source>
</evidence>
<keyword evidence="6" id="KW-1185">Reference proteome</keyword>
<organism evidence="5 6">
    <name type="scientific">Gemmobacter caeni</name>
    <dbReference type="NCBI Taxonomy" id="589035"/>
    <lineage>
        <taxon>Bacteria</taxon>
        <taxon>Pseudomonadati</taxon>
        <taxon>Pseudomonadota</taxon>
        <taxon>Alphaproteobacteria</taxon>
        <taxon>Rhodobacterales</taxon>
        <taxon>Paracoccaceae</taxon>
        <taxon>Gemmobacter</taxon>
    </lineage>
</organism>
<dbReference type="GO" id="GO:0004844">
    <property type="term" value="F:uracil DNA N-glycosylase activity"/>
    <property type="evidence" value="ECO:0007669"/>
    <property type="project" value="TreeGrafter"/>
</dbReference>
<evidence type="ECO:0000259" key="4">
    <source>
        <dbReference type="Pfam" id="PF03167"/>
    </source>
</evidence>
<dbReference type="AlphaFoldDB" id="A0A2T6BAU4"/>
<dbReference type="CDD" id="cd10028">
    <property type="entry name" value="UDG-F2_TDG_MUG"/>
    <property type="match status" value="1"/>
</dbReference>
<gene>
    <name evidence="5" type="ORF">C8N34_10154</name>
</gene>
<dbReference type="GO" id="GO:0008263">
    <property type="term" value="F:pyrimidine-specific mismatch base pair DNA N-glycosylase activity"/>
    <property type="evidence" value="ECO:0007669"/>
    <property type="project" value="TreeGrafter"/>
</dbReference>
<dbReference type="PANTHER" id="PTHR12159">
    <property type="entry name" value="G/T AND G/U MISMATCH-SPECIFIC DNA GLYCOSYLASE"/>
    <property type="match status" value="1"/>
</dbReference>
<evidence type="ECO:0000313" key="6">
    <source>
        <dbReference type="Proteomes" id="UP000244224"/>
    </source>
</evidence>
<dbReference type="OrthoDB" id="9799921at2"/>
<dbReference type="EMBL" id="QBKP01000001">
    <property type="protein sequence ID" value="PTX53142.1"/>
    <property type="molecule type" value="Genomic_DNA"/>
</dbReference>
<feature type="domain" description="Uracil-DNA glycosylase-like" evidence="4">
    <location>
        <begin position="4"/>
        <end position="157"/>
    </location>
</feature>
<dbReference type="Proteomes" id="UP000244224">
    <property type="component" value="Unassembled WGS sequence"/>
</dbReference>
<dbReference type="Pfam" id="PF03167">
    <property type="entry name" value="UDG"/>
    <property type="match status" value="1"/>
</dbReference>
<dbReference type="InterPro" id="IPR005122">
    <property type="entry name" value="Uracil-DNA_glycosylase-like"/>
</dbReference>
<reference evidence="5 6" key="1">
    <citation type="submission" date="2018-04" db="EMBL/GenBank/DDBJ databases">
        <title>Genomic Encyclopedia of Archaeal and Bacterial Type Strains, Phase II (KMG-II): from individual species to whole genera.</title>
        <authorList>
            <person name="Goeker M."/>
        </authorList>
    </citation>
    <scope>NUCLEOTIDE SEQUENCE [LARGE SCALE GENOMIC DNA]</scope>
    <source>
        <strain evidence="5 6">DSM 21823</strain>
    </source>
</reference>
<evidence type="ECO:0000256" key="1">
    <source>
        <dbReference type="ARBA" id="ARBA00022763"/>
    </source>
</evidence>
<dbReference type="Gene3D" id="3.40.470.10">
    <property type="entry name" value="Uracil-DNA glycosylase-like domain"/>
    <property type="match status" value="1"/>
</dbReference>
<dbReference type="GO" id="GO:0006285">
    <property type="term" value="P:base-excision repair, AP site formation"/>
    <property type="evidence" value="ECO:0007669"/>
    <property type="project" value="InterPro"/>
</dbReference>
<evidence type="ECO:0000256" key="2">
    <source>
        <dbReference type="ARBA" id="ARBA00022801"/>
    </source>
</evidence>
<evidence type="ECO:0000256" key="3">
    <source>
        <dbReference type="ARBA" id="ARBA00023204"/>
    </source>
</evidence>
<dbReference type="InterPro" id="IPR036895">
    <property type="entry name" value="Uracil-DNA_glycosylase-like_sf"/>
</dbReference>
<dbReference type="InterPro" id="IPR015637">
    <property type="entry name" value="MUG/TDG"/>
</dbReference>
<keyword evidence="3" id="KW-0234">DNA repair</keyword>